<keyword evidence="2" id="KW-1185">Reference proteome</keyword>
<accession>A0A844BCV6</accession>
<dbReference type="EMBL" id="WJPO01000028">
    <property type="protein sequence ID" value="MRH22304.1"/>
    <property type="molecule type" value="Genomic_DNA"/>
</dbReference>
<evidence type="ECO:0008006" key="3">
    <source>
        <dbReference type="Google" id="ProtNLM"/>
    </source>
</evidence>
<dbReference type="AlphaFoldDB" id="A0A844BCV6"/>
<proteinExistence type="predicted"/>
<reference evidence="1 2" key="1">
    <citation type="submission" date="2019-11" db="EMBL/GenBank/DDBJ databases">
        <title>Draft Whole-Genome sequence of the marine photosynthetic bacterium Rhodovulum strictum DSM 11289.</title>
        <authorList>
            <person name="Kyndt J.A."/>
            <person name="Meyer T.E."/>
        </authorList>
    </citation>
    <scope>NUCLEOTIDE SEQUENCE [LARGE SCALE GENOMIC DNA]</scope>
    <source>
        <strain evidence="1 2">DSM 11289</strain>
    </source>
</reference>
<dbReference type="OrthoDB" id="7365051at2"/>
<organism evidence="1 2">
    <name type="scientific">Rhodovulum strictum</name>
    <dbReference type="NCBI Taxonomy" id="58314"/>
    <lineage>
        <taxon>Bacteria</taxon>
        <taxon>Pseudomonadati</taxon>
        <taxon>Pseudomonadota</taxon>
        <taxon>Alphaproteobacteria</taxon>
        <taxon>Rhodobacterales</taxon>
        <taxon>Paracoccaceae</taxon>
        <taxon>Rhodovulum</taxon>
    </lineage>
</organism>
<evidence type="ECO:0000313" key="1">
    <source>
        <dbReference type="EMBL" id="MRH22304.1"/>
    </source>
</evidence>
<name>A0A844BCV6_9RHOB</name>
<dbReference type="PROSITE" id="PS51257">
    <property type="entry name" value="PROKAR_LIPOPROTEIN"/>
    <property type="match status" value="1"/>
</dbReference>
<protein>
    <recommendedName>
        <fullName evidence="3">LPS-assembly lipoprotein</fullName>
    </recommendedName>
</protein>
<gene>
    <name evidence="1" type="ORF">GH815_15065</name>
</gene>
<sequence>MTGRMGRAVAVLAMAAALGGCVQNRAPSGPVPSGIVPVSMGSAHSGMIGAVVQPGGGALPGWAPELSDGTFRAALENALRQAGILSPGGIRTLEATVLQVDQPPSETSTTKVVLTVQYLLRDVSGRPLQERRVTSGYTATIAQAVQGVDRLRIAREGAIRQNIDVLLREFGSATAESAN</sequence>
<dbReference type="RefSeq" id="WP_153749588.1">
    <property type="nucleotide sequence ID" value="NZ_BAAADI010000010.1"/>
</dbReference>
<dbReference type="Proteomes" id="UP000466730">
    <property type="component" value="Unassembled WGS sequence"/>
</dbReference>
<comment type="caution">
    <text evidence="1">The sequence shown here is derived from an EMBL/GenBank/DDBJ whole genome shotgun (WGS) entry which is preliminary data.</text>
</comment>
<evidence type="ECO:0000313" key="2">
    <source>
        <dbReference type="Proteomes" id="UP000466730"/>
    </source>
</evidence>